<sequence length="125" mass="14970">MDAFNLQLQNVSLRFQVQDLQSQINALKLSQNNTANIQLSSEPDEKLPIQRCRWTFQEDQLLLQLVRTHGLTCYKTLAKHMEGKKPSQVYFKLRHLKQLYETHKDDTRVYNMNKKWFQYFKSCNC</sequence>
<protein>
    <submittedName>
        <fullName evidence="2">SANT/Myb domain</fullName>
    </submittedName>
    <submittedName>
        <fullName evidence="5">SANT/Myb_domain</fullName>
    </submittedName>
</protein>
<reference evidence="5 8" key="2">
    <citation type="submission" date="2024-07" db="EMBL/GenBank/DDBJ databases">
        <authorList>
            <person name="Akdeniz Z."/>
        </authorList>
    </citation>
    <scope>NUCLEOTIDE SEQUENCE [LARGE SCALE GENOMIC DNA]</scope>
</reference>
<dbReference type="PROSITE" id="PS50090">
    <property type="entry name" value="MYB_LIKE"/>
    <property type="match status" value="1"/>
</dbReference>
<evidence type="ECO:0000313" key="7">
    <source>
        <dbReference type="EMBL" id="CAL6077177.1"/>
    </source>
</evidence>
<dbReference type="AlphaFoldDB" id="A0AA86N4I0"/>
<evidence type="ECO:0000313" key="8">
    <source>
        <dbReference type="Proteomes" id="UP001642409"/>
    </source>
</evidence>
<accession>A0AA86N4I0</accession>
<dbReference type="Gene3D" id="1.10.10.60">
    <property type="entry name" value="Homeodomain-like"/>
    <property type="match status" value="1"/>
</dbReference>
<evidence type="ECO:0000313" key="6">
    <source>
        <dbReference type="EMBL" id="CAL5998443.1"/>
    </source>
</evidence>
<dbReference type="EMBL" id="CATOUU010000003">
    <property type="protein sequence ID" value="CAI9912636.1"/>
    <property type="molecule type" value="Genomic_DNA"/>
</dbReference>
<dbReference type="EMBL" id="CAXDID020000038">
    <property type="protein sequence ID" value="CAL5998443.1"/>
    <property type="molecule type" value="Genomic_DNA"/>
</dbReference>
<dbReference type="InterPro" id="IPR009057">
    <property type="entry name" value="Homeodomain-like_sf"/>
</dbReference>
<evidence type="ECO:0000259" key="1">
    <source>
        <dbReference type="PROSITE" id="PS50090"/>
    </source>
</evidence>
<gene>
    <name evidence="5" type="ORF">HINF_LOCUS15733</name>
    <name evidence="6" type="ORF">HINF_LOCUS15736</name>
    <name evidence="2" type="ORF">HINF_LOCUS281</name>
    <name evidence="3" type="ORF">HINF_LOCUS284</name>
    <name evidence="4" type="ORF">HINF_LOCUS53176</name>
    <name evidence="7" type="ORF">HINF_LOCUS58063</name>
</gene>
<dbReference type="SMART" id="SM00717">
    <property type="entry name" value="SANT"/>
    <property type="match status" value="1"/>
</dbReference>
<keyword evidence="8" id="KW-1185">Reference proteome</keyword>
<dbReference type="EMBL" id="CATOUU010000003">
    <property type="protein sequence ID" value="CAI9912639.1"/>
    <property type="molecule type" value="Genomic_DNA"/>
</dbReference>
<dbReference type="EMBL" id="CATOUU010000991">
    <property type="protein sequence ID" value="CAI9965531.1"/>
    <property type="molecule type" value="Genomic_DNA"/>
</dbReference>
<comment type="caution">
    <text evidence="2">The sequence shown here is derived from an EMBL/GenBank/DDBJ whole genome shotgun (WGS) entry which is preliminary data.</text>
</comment>
<evidence type="ECO:0000313" key="2">
    <source>
        <dbReference type="EMBL" id="CAI9912636.1"/>
    </source>
</evidence>
<feature type="domain" description="Myb-like" evidence="1">
    <location>
        <begin position="46"/>
        <end position="97"/>
    </location>
</feature>
<evidence type="ECO:0000313" key="5">
    <source>
        <dbReference type="EMBL" id="CAL5998437.1"/>
    </source>
</evidence>
<organism evidence="2">
    <name type="scientific">Hexamita inflata</name>
    <dbReference type="NCBI Taxonomy" id="28002"/>
    <lineage>
        <taxon>Eukaryota</taxon>
        <taxon>Metamonada</taxon>
        <taxon>Diplomonadida</taxon>
        <taxon>Hexamitidae</taxon>
        <taxon>Hexamitinae</taxon>
        <taxon>Hexamita</taxon>
    </lineage>
</organism>
<dbReference type="SUPFAM" id="SSF46689">
    <property type="entry name" value="Homeodomain-like"/>
    <property type="match status" value="1"/>
</dbReference>
<evidence type="ECO:0000313" key="4">
    <source>
        <dbReference type="EMBL" id="CAI9965531.1"/>
    </source>
</evidence>
<dbReference type="EMBL" id="CAXDID020000324">
    <property type="protein sequence ID" value="CAL6077177.1"/>
    <property type="molecule type" value="Genomic_DNA"/>
</dbReference>
<dbReference type="EMBL" id="CAXDID020000038">
    <property type="protein sequence ID" value="CAL5998437.1"/>
    <property type="molecule type" value="Genomic_DNA"/>
</dbReference>
<evidence type="ECO:0000313" key="3">
    <source>
        <dbReference type="EMBL" id="CAI9912639.1"/>
    </source>
</evidence>
<dbReference type="InterPro" id="IPR001005">
    <property type="entry name" value="SANT/Myb"/>
</dbReference>
<name>A0AA86N4I0_9EUKA</name>
<proteinExistence type="predicted"/>
<dbReference type="CDD" id="cd00167">
    <property type="entry name" value="SANT"/>
    <property type="match status" value="1"/>
</dbReference>
<dbReference type="Pfam" id="PF00249">
    <property type="entry name" value="Myb_DNA-binding"/>
    <property type="match status" value="1"/>
</dbReference>
<reference evidence="2" key="1">
    <citation type="submission" date="2023-06" db="EMBL/GenBank/DDBJ databases">
        <authorList>
            <person name="Kurt Z."/>
        </authorList>
    </citation>
    <scope>NUCLEOTIDE SEQUENCE</scope>
</reference>
<dbReference type="Proteomes" id="UP001642409">
    <property type="component" value="Unassembled WGS sequence"/>
</dbReference>